<keyword evidence="8" id="KW-1185">Reference proteome</keyword>
<dbReference type="HOGENOM" id="CLU_003468_5_3_0"/>
<keyword evidence="3 7" id="KW-0378">Hydrolase</keyword>
<dbReference type="SUPFAM" id="SSF50249">
    <property type="entry name" value="Nucleic acid-binding proteins"/>
    <property type="match status" value="1"/>
</dbReference>
<dbReference type="InterPro" id="IPR003029">
    <property type="entry name" value="S1_domain"/>
</dbReference>
<dbReference type="STRING" id="204536.SULAZ_1448"/>
<dbReference type="GO" id="GO:0005737">
    <property type="term" value="C:cytoplasm"/>
    <property type="evidence" value="ECO:0007669"/>
    <property type="project" value="TreeGrafter"/>
</dbReference>
<dbReference type="GO" id="GO:0046872">
    <property type="term" value="F:metal ion binding"/>
    <property type="evidence" value="ECO:0007669"/>
    <property type="project" value="UniProtKB-KW"/>
</dbReference>
<evidence type="ECO:0000313" key="8">
    <source>
        <dbReference type="Proteomes" id="UP000001369"/>
    </source>
</evidence>
<dbReference type="RefSeq" id="WP_012674303.1">
    <property type="nucleotide sequence ID" value="NC_012438.1"/>
</dbReference>
<dbReference type="PANTHER" id="PTHR30001:SF0">
    <property type="entry name" value="RIBONUCLEASE G"/>
    <property type="match status" value="1"/>
</dbReference>
<protein>
    <submittedName>
        <fullName evidence="7">Ribonuclease G</fullName>
        <ecNumber evidence="7">3.1.4.-</ecNumber>
    </submittedName>
</protein>
<dbReference type="GO" id="GO:0016787">
    <property type="term" value="F:hydrolase activity"/>
    <property type="evidence" value="ECO:0007669"/>
    <property type="project" value="UniProtKB-KW"/>
</dbReference>
<evidence type="ECO:0000256" key="1">
    <source>
        <dbReference type="ARBA" id="ARBA00001946"/>
    </source>
</evidence>
<dbReference type="GO" id="GO:0003723">
    <property type="term" value="F:RNA binding"/>
    <property type="evidence" value="ECO:0007669"/>
    <property type="project" value="UniProtKB-KW"/>
</dbReference>
<dbReference type="Proteomes" id="UP000001369">
    <property type="component" value="Chromosome"/>
</dbReference>
<dbReference type="OrthoDB" id="9804278at2"/>
<keyword evidence="2" id="KW-0479">Metal-binding</keyword>
<evidence type="ECO:0000256" key="3">
    <source>
        <dbReference type="ARBA" id="ARBA00022801"/>
    </source>
</evidence>
<accession>C1DWC8</accession>
<comment type="cofactor">
    <cofactor evidence="1">
        <name>Mg(2+)</name>
        <dbReference type="ChEBI" id="CHEBI:18420"/>
    </cofactor>
</comment>
<dbReference type="NCBIfam" id="TIGR00757">
    <property type="entry name" value="RNaseEG"/>
    <property type="match status" value="1"/>
</dbReference>
<feature type="domain" description="S1 motif" evidence="6">
    <location>
        <begin position="39"/>
        <end position="106"/>
    </location>
</feature>
<reference evidence="7 8" key="1">
    <citation type="journal article" date="2009" name="J. Bacteriol.">
        <title>Complete and draft genome sequences of six members of the Aquificales.</title>
        <authorList>
            <person name="Reysenbach A.L."/>
            <person name="Hamamura N."/>
            <person name="Podar M."/>
            <person name="Griffiths E."/>
            <person name="Ferreira S."/>
            <person name="Hochstein R."/>
            <person name="Heidelberg J."/>
            <person name="Johnson J."/>
            <person name="Mead D."/>
            <person name="Pohorille A."/>
            <person name="Sarmiento M."/>
            <person name="Schweighofer K."/>
            <person name="Seshadri R."/>
            <person name="Voytek M.A."/>
        </authorList>
    </citation>
    <scope>NUCLEOTIDE SEQUENCE [LARGE SCALE GENOMIC DNA]</scope>
    <source>
        <strain evidence="8">Az-Fu1 / DSM 15241 / OCM 825</strain>
    </source>
</reference>
<dbReference type="CDD" id="cd04453">
    <property type="entry name" value="S1_RNase_E"/>
    <property type="match status" value="1"/>
</dbReference>
<dbReference type="GO" id="GO:0006364">
    <property type="term" value="P:rRNA processing"/>
    <property type="evidence" value="ECO:0007669"/>
    <property type="project" value="TreeGrafter"/>
</dbReference>
<keyword evidence="5" id="KW-0694">RNA-binding</keyword>
<name>C1DWC8_SULAA</name>
<evidence type="ECO:0000259" key="6">
    <source>
        <dbReference type="PROSITE" id="PS50126"/>
    </source>
</evidence>
<evidence type="ECO:0000256" key="4">
    <source>
        <dbReference type="ARBA" id="ARBA00022842"/>
    </source>
</evidence>
<keyword evidence="4" id="KW-0460">Magnesium</keyword>
<sequence>MDRKLVITTGTKKIFYLILEDNVPVELKIEDIEISKQTGSIYKGKVLSYSSAMEAYFVDIGEDKEAFLPSKDICEEECKNIKKGSVILVQVKRSPVSTKGAKLSCKLSLPGKFLVLLPQNKGKVSISSKYEDQDVRESLKSRITNLIKDINPDNYGIIIRTSAINATDQEIIEDFKFLKELWSNIQKEAEKKKAPAIIYEEPFKAFTIIRDYAANFSEIISDDIKLLKQIKEFLNNNFPNNSIKITPYRKRKESLYFAYGIDKLINKILSPYAYLKSGSYLVIQETEALVVIDVNSGSCNKQKNLEETAFKINTEAVKEIVRQIRLRDLAGIIIIDFIDMTEKEHKEKLLELLKEEFKKDKRPVKIKGLTQLGLVELSRKKLEESIVKQLSQSCQTCYGKGYIRSEDILLFELEKTLLKAKPFVKLKLMINPKLSSGVNQLLESLNLKEFVEIEYNNKMHIDKFEVEKVL</sequence>
<dbReference type="PROSITE" id="PS50126">
    <property type="entry name" value="S1"/>
    <property type="match status" value="1"/>
</dbReference>
<dbReference type="EC" id="3.1.4.-" evidence="7"/>
<dbReference type="InterPro" id="IPR012340">
    <property type="entry name" value="NA-bd_OB-fold"/>
</dbReference>
<evidence type="ECO:0000256" key="5">
    <source>
        <dbReference type="ARBA" id="ARBA00022884"/>
    </source>
</evidence>
<dbReference type="EMBL" id="CP001229">
    <property type="protein sequence ID" value="ACN98983.1"/>
    <property type="molecule type" value="Genomic_DNA"/>
</dbReference>
<dbReference type="SMART" id="SM00316">
    <property type="entry name" value="S1"/>
    <property type="match status" value="1"/>
</dbReference>
<organism evidence="7 8">
    <name type="scientific">Sulfurihydrogenibium azorense (strain DSM 15241 / OCM 825 / Az-Fu1)</name>
    <dbReference type="NCBI Taxonomy" id="204536"/>
    <lineage>
        <taxon>Bacteria</taxon>
        <taxon>Pseudomonadati</taxon>
        <taxon>Aquificota</taxon>
        <taxon>Aquificia</taxon>
        <taxon>Aquificales</taxon>
        <taxon>Hydrogenothermaceae</taxon>
        <taxon>Sulfurihydrogenibium</taxon>
    </lineage>
</organism>
<dbReference type="Pfam" id="PF10150">
    <property type="entry name" value="RNase_E_G"/>
    <property type="match status" value="1"/>
</dbReference>
<evidence type="ECO:0000313" key="7">
    <source>
        <dbReference type="EMBL" id="ACN98983.1"/>
    </source>
</evidence>
<dbReference type="AlphaFoldDB" id="C1DWC8"/>
<dbReference type="GO" id="GO:0004540">
    <property type="term" value="F:RNA nuclease activity"/>
    <property type="evidence" value="ECO:0007669"/>
    <property type="project" value="InterPro"/>
</dbReference>
<dbReference type="InterPro" id="IPR004659">
    <property type="entry name" value="RNase_E/G"/>
</dbReference>
<evidence type="ECO:0000256" key="2">
    <source>
        <dbReference type="ARBA" id="ARBA00022723"/>
    </source>
</evidence>
<gene>
    <name evidence="7" type="ordered locus">SULAZ_1448</name>
</gene>
<dbReference type="KEGG" id="saf:SULAZ_1448"/>
<dbReference type="InterPro" id="IPR019307">
    <property type="entry name" value="RNA-bd_AU-1/RNase_E/G"/>
</dbReference>
<dbReference type="Gene3D" id="2.40.50.140">
    <property type="entry name" value="Nucleic acid-binding proteins"/>
    <property type="match status" value="1"/>
</dbReference>
<proteinExistence type="predicted"/>
<dbReference type="PANTHER" id="PTHR30001">
    <property type="entry name" value="RIBONUCLEASE"/>
    <property type="match status" value="1"/>
</dbReference>
<dbReference type="eggNOG" id="COG1530">
    <property type="taxonomic scope" value="Bacteria"/>
</dbReference>